<keyword evidence="3" id="KW-1185">Reference proteome</keyword>
<keyword evidence="1" id="KW-0472">Membrane</keyword>
<evidence type="ECO:0000313" key="3">
    <source>
        <dbReference type="Proteomes" id="UP000789375"/>
    </source>
</evidence>
<keyword evidence="1" id="KW-1133">Transmembrane helix</keyword>
<feature type="transmembrane region" description="Helical" evidence="1">
    <location>
        <begin position="41"/>
        <end position="63"/>
    </location>
</feature>
<evidence type="ECO:0000313" key="2">
    <source>
        <dbReference type="EMBL" id="CAG8550006.1"/>
    </source>
</evidence>
<proteinExistence type="predicted"/>
<gene>
    <name evidence="2" type="ORF">FMOSSE_LOCUS6418</name>
</gene>
<comment type="caution">
    <text evidence="2">The sequence shown here is derived from an EMBL/GenBank/DDBJ whole genome shotgun (WGS) entry which is preliminary data.</text>
</comment>
<evidence type="ECO:0000256" key="1">
    <source>
        <dbReference type="SAM" id="Phobius"/>
    </source>
</evidence>
<accession>A0A9N9FQ98</accession>
<sequence length="92" mass="10039">MFISLCSAVITIVISLCKTFLPFPLLSGRGSTSISRISSLLLLDMLLSGSTVCKVFCFFFGCCSGQKVLKKNIKVILNQNSLTLYKSVSYSN</sequence>
<dbReference type="EMBL" id="CAJVPP010001343">
    <property type="protein sequence ID" value="CAG8550006.1"/>
    <property type="molecule type" value="Genomic_DNA"/>
</dbReference>
<keyword evidence="1" id="KW-0812">Transmembrane</keyword>
<reference evidence="2" key="1">
    <citation type="submission" date="2021-06" db="EMBL/GenBank/DDBJ databases">
        <authorList>
            <person name="Kallberg Y."/>
            <person name="Tangrot J."/>
            <person name="Rosling A."/>
        </authorList>
    </citation>
    <scope>NUCLEOTIDE SEQUENCE</scope>
    <source>
        <strain evidence="2">87-6 pot B 2015</strain>
    </source>
</reference>
<protein>
    <submittedName>
        <fullName evidence="2">11288_t:CDS:1</fullName>
    </submittedName>
</protein>
<dbReference type="Proteomes" id="UP000789375">
    <property type="component" value="Unassembled WGS sequence"/>
</dbReference>
<name>A0A9N9FQ98_FUNMO</name>
<organism evidence="2 3">
    <name type="scientific">Funneliformis mosseae</name>
    <name type="common">Endomycorrhizal fungus</name>
    <name type="synonym">Glomus mosseae</name>
    <dbReference type="NCBI Taxonomy" id="27381"/>
    <lineage>
        <taxon>Eukaryota</taxon>
        <taxon>Fungi</taxon>
        <taxon>Fungi incertae sedis</taxon>
        <taxon>Mucoromycota</taxon>
        <taxon>Glomeromycotina</taxon>
        <taxon>Glomeromycetes</taxon>
        <taxon>Glomerales</taxon>
        <taxon>Glomeraceae</taxon>
        <taxon>Funneliformis</taxon>
    </lineage>
</organism>
<dbReference type="AlphaFoldDB" id="A0A9N9FQ98"/>